<gene>
    <name evidence="2" type="ORF">HNQ69_001139</name>
</gene>
<evidence type="ECO:0000259" key="1">
    <source>
        <dbReference type="PROSITE" id="PS50943"/>
    </source>
</evidence>
<dbReference type="Pfam" id="PF01381">
    <property type="entry name" value="HTH_3"/>
    <property type="match status" value="1"/>
</dbReference>
<protein>
    <submittedName>
        <fullName evidence="2">Transcriptional regulator with XRE-family HTH domain</fullName>
    </submittedName>
</protein>
<dbReference type="RefSeq" id="WP_183228987.1">
    <property type="nucleotide sequence ID" value="NZ_JACHIM010000004.1"/>
</dbReference>
<reference evidence="2 3" key="1">
    <citation type="submission" date="2020-08" db="EMBL/GenBank/DDBJ databases">
        <title>Genomic Encyclopedia of Type Strains, Phase IV (KMG-IV): sequencing the most valuable type-strain genomes for metagenomic binning, comparative biology and taxonomic classification.</title>
        <authorList>
            <person name="Goeker M."/>
        </authorList>
    </citation>
    <scope>NUCLEOTIDE SEQUENCE [LARGE SCALE GENOMIC DNA]</scope>
    <source>
        <strain evidence="2 3">DSM 28538</strain>
    </source>
</reference>
<dbReference type="Proteomes" id="UP000561417">
    <property type="component" value="Unassembled WGS sequence"/>
</dbReference>
<dbReference type="EMBL" id="JACHIM010000004">
    <property type="protein sequence ID" value="MBB5074006.1"/>
    <property type="molecule type" value="Genomic_DNA"/>
</dbReference>
<organism evidence="2 3">
    <name type="scientific">Bartonella callosciuri</name>
    <dbReference type="NCBI Taxonomy" id="686223"/>
    <lineage>
        <taxon>Bacteria</taxon>
        <taxon>Pseudomonadati</taxon>
        <taxon>Pseudomonadota</taxon>
        <taxon>Alphaproteobacteria</taxon>
        <taxon>Hyphomicrobiales</taxon>
        <taxon>Bartonellaceae</taxon>
        <taxon>Bartonella</taxon>
    </lineage>
</organism>
<feature type="domain" description="HTH cro/C1-type" evidence="1">
    <location>
        <begin position="17"/>
        <end position="71"/>
    </location>
</feature>
<dbReference type="CDD" id="cd00093">
    <property type="entry name" value="HTH_XRE"/>
    <property type="match status" value="1"/>
</dbReference>
<sequence length="120" mass="13614">MTAKKPHFNDISVGKKIRFKRTRLGMSQKQLGSQLGITFQQIQKYEKGLNRVGAGRLKEIADILDVPISFFYTDLSVKENALSHGDEGISGKEEYILLKSFRMLKPKKQKAILCLISDKN</sequence>
<evidence type="ECO:0000313" key="2">
    <source>
        <dbReference type="EMBL" id="MBB5074006.1"/>
    </source>
</evidence>
<comment type="caution">
    <text evidence="2">The sequence shown here is derived from an EMBL/GenBank/DDBJ whole genome shotgun (WGS) entry which is preliminary data.</text>
</comment>
<dbReference type="SUPFAM" id="SSF47413">
    <property type="entry name" value="lambda repressor-like DNA-binding domains"/>
    <property type="match status" value="1"/>
</dbReference>
<dbReference type="PROSITE" id="PS50943">
    <property type="entry name" value="HTH_CROC1"/>
    <property type="match status" value="1"/>
</dbReference>
<dbReference type="GO" id="GO:0003677">
    <property type="term" value="F:DNA binding"/>
    <property type="evidence" value="ECO:0007669"/>
    <property type="project" value="InterPro"/>
</dbReference>
<dbReference type="AlphaFoldDB" id="A0A840NMS7"/>
<dbReference type="SMART" id="SM00530">
    <property type="entry name" value="HTH_XRE"/>
    <property type="match status" value="1"/>
</dbReference>
<dbReference type="Gene3D" id="1.10.260.40">
    <property type="entry name" value="lambda repressor-like DNA-binding domains"/>
    <property type="match status" value="1"/>
</dbReference>
<evidence type="ECO:0000313" key="3">
    <source>
        <dbReference type="Proteomes" id="UP000561417"/>
    </source>
</evidence>
<dbReference type="InterPro" id="IPR001387">
    <property type="entry name" value="Cro/C1-type_HTH"/>
</dbReference>
<proteinExistence type="predicted"/>
<keyword evidence="3" id="KW-1185">Reference proteome</keyword>
<accession>A0A840NMS7</accession>
<dbReference type="InterPro" id="IPR010982">
    <property type="entry name" value="Lambda_DNA-bd_dom_sf"/>
</dbReference>
<name>A0A840NMS7_9HYPH</name>